<protein>
    <submittedName>
        <fullName evidence="8">GtrA family protein</fullName>
    </submittedName>
</protein>
<proteinExistence type="inferred from homology"/>
<dbReference type="InterPro" id="IPR007267">
    <property type="entry name" value="GtrA_DPMS_TM"/>
</dbReference>
<organism evidence="8 9">
    <name type="scientific">Niveibacterium microcysteis</name>
    <dbReference type="NCBI Taxonomy" id="2811415"/>
    <lineage>
        <taxon>Bacteria</taxon>
        <taxon>Pseudomonadati</taxon>
        <taxon>Pseudomonadota</taxon>
        <taxon>Betaproteobacteria</taxon>
        <taxon>Rhodocyclales</taxon>
        <taxon>Rhodocyclaceae</taxon>
        <taxon>Niveibacterium</taxon>
    </lineage>
</organism>
<keyword evidence="5 6" id="KW-0472">Membrane</keyword>
<dbReference type="PANTHER" id="PTHR38459">
    <property type="entry name" value="PROPHAGE BACTOPRENOL-LINKED GLUCOSE TRANSLOCASE HOMOLOG"/>
    <property type="match status" value="1"/>
</dbReference>
<evidence type="ECO:0000256" key="4">
    <source>
        <dbReference type="ARBA" id="ARBA00022989"/>
    </source>
</evidence>
<comment type="subcellular location">
    <subcellularLocation>
        <location evidence="1">Membrane</location>
        <topology evidence="1">Multi-pass membrane protein</topology>
    </subcellularLocation>
</comment>
<reference evidence="8 9" key="1">
    <citation type="submission" date="2021-02" db="EMBL/GenBank/DDBJ databases">
        <title>Niveibacterium changnyeongensis HC41.</title>
        <authorList>
            <person name="Kang M."/>
        </authorList>
    </citation>
    <scope>NUCLEOTIDE SEQUENCE [LARGE SCALE GENOMIC DNA]</scope>
    <source>
        <strain evidence="8 9">HC41</strain>
    </source>
</reference>
<keyword evidence="4 6" id="KW-1133">Transmembrane helix</keyword>
<accession>A0ABX7M1D7</accession>
<evidence type="ECO:0000313" key="9">
    <source>
        <dbReference type="Proteomes" id="UP000663570"/>
    </source>
</evidence>
<keyword evidence="3 6" id="KW-0812">Transmembrane</keyword>
<feature type="transmembrane region" description="Helical" evidence="6">
    <location>
        <begin position="12"/>
        <end position="33"/>
    </location>
</feature>
<dbReference type="RefSeq" id="WP_206253267.1">
    <property type="nucleotide sequence ID" value="NZ_CP071060.1"/>
</dbReference>
<keyword evidence="9" id="KW-1185">Reference proteome</keyword>
<comment type="similarity">
    <text evidence="2">Belongs to the GtrA family.</text>
</comment>
<evidence type="ECO:0000256" key="1">
    <source>
        <dbReference type="ARBA" id="ARBA00004141"/>
    </source>
</evidence>
<evidence type="ECO:0000256" key="5">
    <source>
        <dbReference type="ARBA" id="ARBA00023136"/>
    </source>
</evidence>
<evidence type="ECO:0000256" key="6">
    <source>
        <dbReference type="SAM" id="Phobius"/>
    </source>
</evidence>
<dbReference type="PANTHER" id="PTHR38459:SF1">
    <property type="entry name" value="PROPHAGE BACTOPRENOL-LINKED GLUCOSE TRANSLOCASE HOMOLOG"/>
    <property type="match status" value="1"/>
</dbReference>
<feature type="transmembrane region" description="Helical" evidence="6">
    <location>
        <begin position="76"/>
        <end position="95"/>
    </location>
</feature>
<dbReference type="Proteomes" id="UP000663570">
    <property type="component" value="Chromosome"/>
</dbReference>
<dbReference type="EMBL" id="CP071060">
    <property type="protein sequence ID" value="QSI75582.1"/>
    <property type="molecule type" value="Genomic_DNA"/>
</dbReference>
<evidence type="ECO:0000256" key="2">
    <source>
        <dbReference type="ARBA" id="ARBA00009399"/>
    </source>
</evidence>
<name>A0ABX7M1D7_9RHOO</name>
<sequence>MLTIRGDARRFLQFAAVGASNTIVHLLGVLLLVEVLGFVPVAANVPAFLVANVWSFIANSVFTFRAAVVWTKYPRFLSLSLVAMAVSTGIVQAFQSLGWHYVLGVLASTGTSLTINFLLVRWAVFGARGASRDSY</sequence>
<feature type="transmembrane region" description="Helical" evidence="6">
    <location>
        <begin position="101"/>
        <end position="124"/>
    </location>
</feature>
<gene>
    <name evidence="8" type="ORF">JY500_13890</name>
</gene>
<feature type="transmembrane region" description="Helical" evidence="6">
    <location>
        <begin position="45"/>
        <end position="64"/>
    </location>
</feature>
<dbReference type="InterPro" id="IPR051401">
    <property type="entry name" value="GtrA_CellWall_Glycosyl"/>
</dbReference>
<feature type="domain" description="GtrA/DPMS transmembrane" evidence="7">
    <location>
        <begin position="13"/>
        <end position="125"/>
    </location>
</feature>
<evidence type="ECO:0000256" key="3">
    <source>
        <dbReference type="ARBA" id="ARBA00022692"/>
    </source>
</evidence>
<dbReference type="Pfam" id="PF04138">
    <property type="entry name" value="GtrA_DPMS_TM"/>
    <property type="match status" value="1"/>
</dbReference>
<evidence type="ECO:0000259" key="7">
    <source>
        <dbReference type="Pfam" id="PF04138"/>
    </source>
</evidence>
<evidence type="ECO:0000313" key="8">
    <source>
        <dbReference type="EMBL" id="QSI75582.1"/>
    </source>
</evidence>